<protein>
    <submittedName>
        <fullName evidence="2">Uncharacterized protein</fullName>
    </submittedName>
</protein>
<feature type="transmembrane region" description="Helical" evidence="1">
    <location>
        <begin position="7"/>
        <end position="28"/>
    </location>
</feature>
<keyword evidence="1" id="KW-0472">Membrane</keyword>
<evidence type="ECO:0000256" key="1">
    <source>
        <dbReference type="SAM" id="Phobius"/>
    </source>
</evidence>
<name>A0A0E3XD81_9CAUD</name>
<proteinExistence type="predicted"/>
<dbReference type="EMBL" id="KR049063">
    <property type="protein sequence ID" value="AKC05013.2"/>
    <property type="molecule type" value="Genomic_DNA"/>
</dbReference>
<dbReference type="RefSeq" id="YP_009219744.2">
    <property type="nucleotide sequence ID" value="NC_029026.1"/>
</dbReference>
<reference evidence="3" key="2">
    <citation type="submission" date="2015-03" db="EMBL/GenBank/DDBJ databases">
        <title>Additive effect of two phages aimed for phage therapy.</title>
        <authorList>
            <person name="Khalifa L."/>
            <person name="Beyth N."/>
            <person name="Hazan R."/>
        </authorList>
    </citation>
    <scope>NUCLEOTIDE SEQUENCE [LARGE SCALE GENOMIC DNA]</scope>
</reference>
<dbReference type="Proteomes" id="UP000033340">
    <property type="component" value="Segment"/>
</dbReference>
<dbReference type="KEGG" id="vg:26645852"/>
<sequence>MKLSDYLLLLVGGVAILLNTLMVTYSIYWGLTSGEATTSYWITIVFCTMQAVLVIGAYILNIITFASLNRINKKIRGKYSYY</sequence>
<evidence type="ECO:0000313" key="2">
    <source>
        <dbReference type="EMBL" id="AKC05013.2"/>
    </source>
</evidence>
<accession>A0A0E3XD81</accession>
<keyword evidence="1" id="KW-1133">Transmembrane helix</keyword>
<organism evidence="2 3">
    <name type="scientific">Enterococcus phage EFLK1</name>
    <dbReference type="NCBI Taxonomy" id="1640885"/>
    <lineage>
        <taxon>Viruses</taxon>
        <taxon>Duplodnaviria</taxon>
        <taxon>Heunggongvirae</taxon>
        <taxon>Uroviricota</taxon>
        <taxon>Caudoviricetes</taxon>
        <taxon>Herelleviridae</taxon>
        <taxon>Brockvirinae</taxon>
        <taxon>Kochikohdavirus</taxon>
        <taxon>Kochikohdavirus EFLK1</taxon>
    </lineage>
</organism>
<evidence type="ECO:0000313" key="3">
    <source>
        <dbReference type="Proteomes" id="UP000033340"/>
    </source>
</evidence>
<reference evidence="2 3" key="1">
    <citation type="journal article" date="2015" name="Genome Announc.">
        <title>Complete Genome Sequence of Enterococcus Bacteriophage EFLK1.</title>
        <authorList>
            <person name="Khalifa L."/>
            <person name="Coppenhagen-Glazer S."/>
            <person name="Shlezinger M."/>
            <person name="Kott-Gutkowski M."/>
            <person name="Adini O."/>
            <person name="Beyth N."/>
            <person name="Hazan R."/>
        </authorList>
    </citation>
    <scope>NUCLEOTIDE SEQUENCE [LARGE SCALE GENOMIC DNA]</scope>
</reference>
<keyword evidence="1" id="KW-0812">Transmembrane</keyword>
<feature type="transmembrane region" description="Helical" evidence="1">
    <location>
        <begin position="40"/>
        <end position="68"/>
    </location>
</feature>
<dbReference type="GeneID" id="26645852"/>
<keyword evidence="3" id="KW-1185">Reference proteome</keyword>